<evidence type="ECO:0000256" key="1">
    <source>
        <dbReference type="SAM" id="MobiDB-lite"/>
    </source>
</evidence>
<evidence type="ECO:0000256" key="2">
    <source>
        <dbReference type="SAM" id="SignalP"/>
    </source>
</evidence>
<dbReference type="Proteomes" id="UP001384579">
    <property type="component" value="Unassembled WGS sequence"/>
</dbReference>
<sequence>MKIQPTISLITASAIALATTMIHSSPISAQTTGFVCGKSGGQPATILQRAQGNVTVIRWVSNSFLESGFDTERRCELVSGRFEQYHKAGMLKYLTTGVINRQSVICVARTKGGDCASDLPNNGLLFTVKPGSDARDTLKRLLNLRDRASGANALNESAPSNPVYIEMNDRIYINMGEYLNSQNAESSSPQSVESDASNPLF</sequence>
<feature type="signal peptide" evidence="2">
    <location>
        <begin position="1"/>
        <end position="29"/>
    </location>
</feature>
<keyword evidence="2" id="KW-0732">Signal</keyword>
<evidence type="ECO:0000313" key="4">
    <source>
        <dbReference type="Proteomes" id="UP001384579"/>
    </source>
</evidence>
<evidence type="ECO:0000313" key="3">
    <source>
        <dbReference type="EMBL" id="MEK0186612.1"/>
    </source>
</evidence>
<gene>
    <name evidence="3" type="ORF">WMG39_17400</name>
</gene>
<organism evidence="3 4">
    <name type="scientific">Microcoleus anatoxicus PTRS2</name>
    <dbReference type="NCBI Taxonomy" id="2705321"/>
    <lineage>
        <taxon>Bacteria</taxon>
        <taxon>Bacillati</taxon>
        <taxon>Cyanobacteriota</taxon>
        <taxon>Cyanophyceae</taxon>
        <taxon>Oscillatoriophycideae</taxon>
        <taxon>Oscillatoriales</taxon>
        <taxon>Microcoleaceae</taxon>
        <taxon>Microcoleus</taxon>
        <taxon>Microcoleus anatoxicus</taxon>
    </lineage>
</organism>
<feature type="region of interest" description="Disordered" evidence="1">
    <location>
        <begin position="182"/>
        <end position="201"/>
    </location>
</feature>
<reference evidence="3 4" key="1">
    <citation type="journal article" date="2020" name="Harmful Algae">
        <title>Molecular and morphological characterization of a novel dihydroanatoxin-a producing Microcoleus species (cyanobacteria) from the Russian River, California, USA.</title>
        <authorList>
            <person name="Conklin K.Y."/>
            <person name="Stancheva R."/>
            <person name="Otten T.G."/>
            <person name="Fadness R."/>
            <person name="Boyer G.L."/>
            <person name="Read B."/>
            <person name="Zhang X."/>
            <person name="Sheath R.G."/>
        </authorList>
    </citation>
    <scope>NUCLEOTIDE SEQUENCE [LARGE SCALE GENOMIC DNA]</scope>
    <source>
        <strain evidence="3 4">PTRS2</strain>
    </source>
</reference>
<proteinExistence type="predicted"/>
<dbReference type="EMBL" id="JBBLXS010000236">
    <property type="protein sequence ID" value="MEK0186612.1"/>
    <property type="molecule type" value="Genomic_DNA"/>
</dbReference>
<dbReference type="Pfam" id="PF14218">
    <property type="entry name" value="COP23"/>
    <property type="match status" value="1"/>
</dbReference>
<keyword evidence="4" id="KW-1185">Reference proteome</keyword>
<feature type="chain" id="PRO_5045923333" evidence="2">
    <location>
        <begin position="30"/>
        <end position="201"/>
    </location>
</feature>
<dbReference type="RefSeq" id="WP_340518764.1">
    <property type="nucleotide sequence ID" value="NZ_JBBLXS010000236.1"/>
</dbReference>
<name>A0ABU8YQA5_9CYAN</name>
<accession>A0ABU8YQA5</accession>
<comment type="caution">
    <text evidence="3">The sequence shown here is derived from an EMBL/GenBank/DDBJ whole genome shotgun (WGS) entry which is preliminary data.</text>
</comment>
<protein>
    <submittedName>
        <fullName evidence="3">COP23 domain-containing protein</fullName>
    </submittedName>
</protein>
<dbReference type="InterPro" id="IPR025478">
    <property type="entry name" value="COP23"/>
</dbReference>